<feature type="transmembrane region" description="Helical" evidence="1">
    <location>
        <begin position="163"/>
        <end position="182"/>
    </location>
</feature>
<dbReference type="SUPFAM" id="SSF55874">
    <property type="entry name" value="ATPase domain of HSP90 chaperone/DNA topoisomerase II/histidine kinase"/>
    <property type="match status" value="1"/>
</dbReference>
<dbReference type="InterPro" id="IPR010559">
    <property type="entry name" value="Sig_transdc_His_kin_internal"/>
</dbReference>
<dbReference type="Proteomes" id="UP000004259">
    <property type="component" value="Unassembled WGS sequence"/>
</dbReference>
<name>E9SEZ8_RUMAL</name>
<dbReference type="InterPro" id="IPR036890">
    <property type="entry name" value="HATPase_C_sf"/>
</dbReference>
<keyword evidence="1" id="KW-1133">Transmembrane helix</keyword>
<dbReference type="PANTHER" id="PTHR34220:SF7">
    <property type="entry name" value="SENSOR HISTIDINE KINASE YPDA"/>
    <property type="match status" value="1"/>
</dbReference>
<protein>
    <submittedName>
        <fullName evidence="3">ATPase/histidine kinase/DNA gyrase B/HSP90 domain protein</fullName>
    </submittedName>
</protein>
<proteinExistence type="predicted"/>
<feature type="transmembrane region" description="Helical" evidence="1">
    <location>
        <begin position="124"/>
        <end position="143"/>
    </location>
</feature>
<dbReference type="Gene3D" id="3.30.565.10">
    <property type="entry name" value="Histidine kinase-like ATPase, C-terminal domain"/>
    <property type="match status" value="1"/>
</dbReference>
<feature type="transmembrane region" description="Helical" evidence="1">
    <location>
        <begin position="84"/>
        <end position="104"/>
    </location>
</feature>
<keyword evidence="4" id="KW-1185">Reference proteome</keyword>
<keyword evidence="3" id="KW-0808">Transferase</keyword>
<dbReference type="RefSeq" id="WP_002851508.1">
    <property type="nucleotide sequence ID" value="NZ_ADKM02000110.1"/>
</dbReference>
<accession>E9SEZ8</accession>
<keyword evidence="1" id="KW-0812">Transmembrane</keyword>
<dbReference type="GO" id="GO:0000155">
    <property type="term" value="F:phosphorelay sensor kinase activity"/>
    <property type="evidence" value="ECO:0007669"/>
    <property type="project" value="InterPro"/>
</dbReference>
<evidence type="ECO:0000313" key="4">
    <source>
        <dbReference type="Proteomes" id="UP000004259"/>
    </source>
</evidence>
<dbReference type="AlphaFoldDB" id="E9SEZ8"/>
<evidence type="ECO:0000256" key="1">
    <source>
        <dbReference type="SAM" id="Phobius"/>
    </source>
</evidence>
<evidence type="ECO:0000313" key="3">
    <source>
        <dbReference type="EMBL" id="EGC02137.1"/>
    </source>
</evidence>
<reference evidence="3 4" key="1">
    <citation type="submission" date="2011-02" db="EMBL/GenBank/DDBJ databases">
        <authorList>
            <person name="Nelson K.E."/>
            <person name="Sutton G."/>
            <person name="Torralba M."/>
            <person name="Durkin S."/>
            <person name="Harkins D."/>
            <person name="Montgomery R."/>
            <person name="Ziemer C."/>
            <person name="Klaassens E."/>
            <person name="Ocuiv P."/>
            <person name="Morrison M."/>
        </authorList>
    </citation>
    <scope>NUCLEOTIDE SEQUENCE [LARGE SCALE GENOMIC DNA]</scope>
    <source>
        <strain evidence="3 4">8</strain>
    </source>
</reference>
<feature type="transmembrane region" description="Helical" evidence="1">
    <location>
        <begin position="58"/>
        <end position="78"/>
    </location>
</feature>
<gene>
    <name evidence="3" type="ORF">CUS_5654</name>
</gene>
<keyword evidence="1" id="KW-0472">Membrane</keyword>
<dbReference type="PANTHER" id="PTHR34220">
    <property type="entry name" value="SENSOR HISTIDINE KINASE YPDA"/>
    <property type="match status" value="1"/>
</dbReference>
<feature type="domain" description="Signal transduction histidine kinase internal region" evidence="2">
    <location>
        <begin position="259"/>
        <end position="336"/>
    </location>
</feature>
<dbReference type="STRING" id="246199.CUS_5654"/>
<dbReference type="Pfam" id="PF06580">
    <property type="entry name" value="His_kinase"/>
    <property type="match status" value="1"/>
</dbReference>
<feature type="transmembrane region" description="Helical" evidence="1">
    <location>
        <begin position="12"/>
        <end position="37"/>
    </location>
</feature>
<feature type="transmembrane region" description="Helical" evidence="1">
    <location>
        <begin position="194"/>
        <end position="211"/>
    </location>
</feature>
<comment type="caution">
    <text evidence="3">The sequence shown here is derived from an EMBL/GenBank/DDBJ whole genome shotgun (WGS) entry which is preliminary data.</text>
</comment>
<dbReference type="GO" id="GO:0016020">
    <property type="term" value="C:membrane"/>
    <property type="evidence" value="ECO:0007669"/>
    <property type="project" value="InterPro"/>
</dbReference>
<dbReference type="InterPro" id="IPR050640">
    <property type="entry name" value="Bact_2-comp_sensor_kinase"/>
</dbReference>
<dbReference type="OrthoDB" id="138378at2"/>
<evidence type="ECO:0000259" key="2">
    <source>
        <dbReference type="Pfam" id="PF06580"/>
    </source>
</evidence>
<dbReference type="eggNOG" id="COG2972">
    <property type="taxonomic scope" value="Bacteria"/>
</dbReference>
<organism evidence="3 4">
    <name type="scientific">Ruminococcus albus 8</name>
    <dbReference type="NCBI Taxonomy" id="246199"/>
    <lineage>
        <taxon>Bacteria</taxon>
        <taxon>Bacillati</taxon>
        <taxon>Bacillota</taxon>
        <taxon>Clostridia</taxon>
        <taxon>Eubacteriales</taxon>
        <taxon>Oscillospiraceae</taxon>
        <taxon>Ruminococcus</taxon>
    </lineage>
</organism>
<dbReference type="EMBL" id="ADKM02000110">
    <property type="protein sequence ID" value="EGC02137.1"/>
    <property type="molecule type" value="Genomic_DNA"/>
</dbReference>
<sequence length="449" mass="51811">MNEILQRIGLQTFIRLMIECWNELFLLFLIFNMQLSIQRDKSDELINKVKIPLSKELLIFYCASFLYNLCEITIILFIRFSRPHITAAMFFYYLIGGFQTFFFLQVIKDNIAVKHKIDRMKRALTAFQLLQIPMAVMLAVTPFTDAIYRIDECGGYSRKWGFYVWQGVTILTFVFIAAEIAFHWKQTDAFIKKIILTASFFPMLGFVSGLSNSGRSMNNEMIAVAALVMFLQYEKNKTEVTLKYGYDLEKAKTELAETKLNLMQAQIKPHFINNAMIAVQEVCYTDPERAAELLDHFARYLRNNIDATESTEPIPFEEEVQAVREYLAIEHADTSKKFSFEFELNCTGFTVPALSIEPLAENAVKHGIDRYSPNGKVVLSSYETDDAFFVEIRDNGEGFDMNSETLGKGGIGLKNTEFRLKQMCGGRLEIKRRDNWTVAEIMIPKDRRQ</sequence>
<keyword evidence="3" id="KW-0418">Kinase</keyword>